<comment type="caution">
    <text evidence="1">The sequence shown here is derived from an EMBL/GenBank/DDBJ whole genome shotgun (WGS) entry which is preliminary data.</text>
</comment>
<dbReference type="Proteomes" id="UP000034856">
    <property type="component" value="Unassembled WGS sequence"/>
</dbReference>
<protein>
    <submittedName>
        <fullName evidence="1">Uncharacterized protein</fullName>
    </submittedName>
</protein>
<gene>
    <name evidence="1" type="ORF">UX51_C0006G0022</name>
</gene>
<evidence type="ECO:0000313" key="2">
    <source>
        <dbReference type="Proteomes" id="UP000034856"/>
    </source>
</evidence>
<name>A0A0G1Q085_9BACT</name>
<feature type="non-terminal residue" evidence="1">
    <location>
        <position position="1"/>
    </location>
</feature>
<proteinExistence type="predicted"/>
<sequence>EHAQLQSEALLDITYNRGSGVMNKFMEDATVRAEIEDAKKHIALPAPEKDDGMDSDDEIKLFE</sequence>
<evidence type="ECO:0000313" key="1">
    <source>
        <dbReference type="EMBL" id="KKU38142.1"/>
    </source>
</evidence>
<accession>A0A0G1Q085</accession>
<organism evidence="1 2">
    <name type="scientific">Candidatus Azambacteria bacterium GW2011_GWF2_46_32</name>
    <dbReference type="NCBI Taxonomy" id="1618628"/>
    <lineage>
        <taxon>Bacteria</taxon>
        <taxon>Candidatus Azamiibacteriota</taxon>
    </lineage>
</organism>
<dbReference type="EMBL" id="LCMM01000006">
    <property type="protein sequence ID" value="KKU38142.1"/>
    <property type="molecule type" value="Genomic_DNA"/>
</dbReference>
<dbReference type="AlphaFoldDB" id="A0A0G1Q085"/>
<reference evidence="1 2" key="1">
    <citation type="journal article" date="2015" name="Nature">
        <title>rRNA introns, odd ribosomes, and small enigmatic genomes across a large radiation of phyla.</title>
        <authorList>
            <person name="Brown C.T."/>
            <person name="Hug L.A."/>
            <person name="Thomas B.C."/>
            <person name="Sharon I."/>
            <person name="Castelle C.J."/>
            <person name="Singh A."/>
            <person name="Wilkins M.J."/>
            <person name="Williams K.H."/>
            <person name="Banfield J.F."/>
        </authorList>
    </citation>
    <scope>NUCLEOTIDE SEQUENCE [LARGE SCALE GENOMIC DNA]</scope>
</reference>